<evidence type="ECO:0000313" key="3">
    <source>
        <dbReference type="Proteomes" id="UP000252415"/>
    </source>
</evidence>
<dbReference type="Proteomes" id="UP000252415">
    <property type="component" value="Unassembled WGS sequence"/>
</dbReference>
<dbReference type="OrthoDB" id="1633470at2"/>
<dbReference type="Pfam" id="PF07454">
    <property type="entry name" value="SpoIIP"/>
    <property type="match status" value="1"/>
</dbReference>
<evidence type="ECO:0000313" key="2">
    <source>
        <dbReference type="EMBL" id="RCW51324.1"/>
    </source>
</evidence>
<comment type="caution">
    <text evidence="2">The sequence shown here is derived from an EMBL/GenBank/DDBJ whole genome shotgun (WGS) entry which is preliminary data.</text>
</comment>
<dbReference type="SUPFAM" id="SSF53187">
    <property type="entry name" value="Zn-dependent exopeptidases"/>
    <property type="match status" value="1"/>
</dbReference>
<feature type="region of interest" description="Disordered" evidence="1">
    <location>
        <begin position="137"/>
        <end position="204"/>
    </location>
</feature>
<dbReference type="RefSeq" id="WP_114378807.1">
    <property type="nucleotide sequence ID" value="NZ_QPJD01000002.1"/>
</dbReference>
<dbReference type="EMBL" id="QPJD01000002">
    <property type="protein sequence ID" value="RCW51324.1"/>
    <property type="molecule type" value="Genomic_DNA"/>
</dbReference>
<gene>
    <name evidence="2" type="ORF">DFP97_102522</name>
</gene>
<dbReference type="Gene3D" id="3.40.630.40">
    <property type="entry name" value="Zn-dependent exopeptidases"/>
    <property type="match status" value="1"/>
</dbReference>
<evidence type="ECO:0000256" key="1">
    <source>
        <dbReference type="SAM" id="MobiDB-lite"/>
    </source>
</evidence>
<name>A0A368W771_9BACL</name>
<keyword evidence="3" id="KW-1185">Reference proteome</keyword>
<feature type="compositionally biased region" description="Gly residues" evidence="1">
    <location>
        <begin position="187"/>
        <end position="196"/>
    </location>
</feature>
<protein>
    <submittedName>
        <fullName evidence="2">Stage II sporulation protein P</fullName>
    </submittedName>
</protein>
<sequence length="422" mass="46035">MKRKILLLDIARQSKRMRQFLVTGRTFALLSFSSTLFFILLGIAGMAHQQSTASPVNSMKGFAAAVSSGFFGDMLEMEMPSFHSSIETDSFTSKQISAFLMRALTDINPSDPKSLLAGELPGMSVNDAFLIRKGVGTDTAVGPEDNAPISDDPTGGPHEGEGTNAAGEGTEPVPLPGKEEEPTAGNSGNGNAGGDNGSAEKPTTGDSKVVFIYHSHNRESWYPVLTDKSKDPNSSTKNITLLGKRLAQKLEEEGIGAQHSNTDYPTAIKNYRWELSYKYSMKTVKEAIASNKDLKFFFDIHRDSQKRKYTTIDINGTSYAQLYFIIGHRNPNWEENEAFATKIHEALDKKYPGISRGIWGKTAASGNAEYNQSLASDSVLIEIGGVDNTLEESYRTTDALAEVISEIYWAEEKVSAPKGNES</sequence>
<feature type="compositionally biased region" description="Low complexity" evidence="1">
    <location>
        <begin position="162"/>
        <end position="171"/>
    </location>
</feature>
<reference evidence="2 3" key="1">
    <citation type="submission" date="2018-07" db="EMBL/GenBank/DDBJ databases">
        <title>Genomic Encyclopedia of Type Strains, Phase III (KMG-III): the genomes of soil and plant-associated and newly described type strains.</title>
        <authorList>
            <person name="Whitman W."/>
        </authorList>
    </citation>
    <scope>NUCLEOTIDE SEQUENCE [LARGE SCALE GENOMIC DNA]</scope>
    <source>
        <strain evidence="2 3">CECT 7506</strain>
    </source>
</reference>
<organism evidence="2 3">
    <name type="scientific">Paenibacillus prosopidis</name>
    <dbReference type="NCBI Taxonomy" id="630520"/>
    <lineage>
        <taxon>Bacteria</taxon>
        <taxon>Bacillati</taxon>
        <taxon>Bacillota</taxon>
        <taxon>Bacilli</taxon>
        <taxon>Bacillales</taxon>
        <taxon>Paenibacillaceae</taxon>
        <taxon>Paenibacillus</taxon>
    </lineage>
</organism>
<dbReference type="NCBIfam" id="TIGR02867">
    <property type="entry name" value="spore_II_P"/>
    <property type="match status" value="1"/>
</dbReference>
<accession>A0A368W771</accession>
<proteinExistence type="predicted"/>
<dbReference type="AlphaFoldDB" id="A0A368W771"/>
<dbReference type="InterPro" id="IPR010897">
    <property type="entry name" value="Spore_II_P"/>
</dbReference>